<dbReference type="GeneID" id="14920587"/>
<dbReference type="InterPro" id="IPR036397">
    <property type="entry name" value="RNaseH_sf"/>
</dbReference>
<dbReference type="GO" id="GO:0003676">
    <property type="term" value="F:nucleic acid binding"/>
    <property type="evidence" value="ECO:0007669"/>
    <property type="project" value="InterPro"/>
</dbReference>
<dbReference type="SUPFAM" id="SSF53098">
    <property type="entry name" value="Ribonuclease H-like"/>
    <property type="match status" value="1"/>
</dbReference>
<dbReference type="PANTHER" id="PTHR23044">
    <property type="entry name" value="3'-5' EXONUCLEASE ERI1-RELATED"/>
    <property type="match status" value="1"/>
</dbReference>
<dbReference type="PANTHER" id="PTHR23044:SF61">
    <property type="entry name" value="3'-5' EXORIBONUCLEASE 1-RELATED"/>
    <property type="match status" value="1"/>
</dbReference>
<feature type="compositionally biased region" description="Acidic residues" evidence="1">
    <location>
        <begin position="19"/>
        <end position="29"/>
    </location>
</feature>
<reference evidence="2 3" key="1">
    <citation type="journal article" date="2013" name="Genome Biol.">
        <title>Genome of Acanthamoeba castellanii highlights extensive lateral gene transfer and early evolution of tyrosine kinase signaling.</title>
        <authorList>
            <person name="Clarke M."/>
            <person name="Lohan A.J."/>
            <person name="Liu B."/>
            <person name="Lagkouvardos I."/>
            <person name="Roy S."/>
            <person name="Zafar N."/>
            <person name="Bertelli C."/>
            <person name="Schilde C."/>
            <person name="Kianianmomeni A."/>
            <person name="Burglin T.R."/>
            <person name="Frech C."/>
            <person name="Turcotte B."/>
            <person name="Kopec K.O."/>
            <person name="Synnott J.M."/>
            <person name="Choo C."/>
            <person name="Paponov I."/>
            <person name="Finkler A."/>
            <person name="Soon Heng Tan C."/>
            <person name="Hutchins A.P."/>
            <person name="Weinmeier T."/>
            <person name="Rattei T."/>
            <person name="Chu J.S."/>
            <person name="Gimenez G."/>
            <person name="Irimia M."/>
            <person name="Rigden D.J."/>
            <person name="Fitzpatrick D.A."/>
            <person name="Lorenzo-Morales J."/>
            <person name="Bateman A."/>
            <person name="Chiu C.H."/>
            <person name="Tang P."/>
            <person name="Hegemann P."/>
            <person name="Fromm H."/>
            <person name="Raoult D."/>
            <person name="Greub G."/>
            <person name="Miranda-Saavedra D."/>
            <person name="Chen N."/>
            <person name="Nash P."/>
            <person name="Ginger M.L."/>
            <person name="Horn M."/>
            <person name="Schaap P."/>
            <person name="Caler L."/>
            <person name="Loftus B."/>
        </authorList>
    </citation>
    <scope>NUCLEOTIDE SEQUENCE [LARGE SCALE GENOMIC DNA]</scope>
    <source>
        <strain evidence="2 3">Neff</strain>
    </source>
</reference>
<dbReference type="VEuPathDB" id="AmoebaDB:ACA1_201140"/>
<dbReference type="AlphaFoldDB" id="L8H3E8"/>
<dbReference type="OrthoDB" id="448399at2759"/>
<proteinExistence type="predicted"/>
<organism evidence="2 3">
    <name type="scientific">Acanthamoeba castellanii (strain ATCC 30010 / Neff)</name>
    <dbReference type="NCBI Taxonomy" id="1257118"/>
    <lineage>
        <taxon>Eukaryota</taxon>
        <taxon>Amoebozoa</taxon>
        <taxon>Discosea</taxon>
        <taxon>Longamoebia</taxon>
        <taxon>Centramoebida</taxon>
        <taxon>Acanthamoebidae</taxon>
        <taxon>Acanthamoeba</taxon>
    </lineage>
</organism>
<evidence type="ECO:0000313" key="2">
    <source>
        <dbReference type="EMBL" id="ELR19757.1"/>
    </source>
</evidence>
<dbReference type="InterPro" id="IPR012337">
    <property type="entry name" value="RNaseH-like_sf"/>
</dbReference>
<sequence>MNMSAWQIVQPGGFGASLEDELFDELDREEQEHRKKPLESDSADDSEEEEDEVEEEEEEGNKQPWTHLCVLDFEACREELEGGEWVYEITELPVTLLNCTTLKVEDRFHRYCRPERITPAVLQRYVDRKYGDMGQAESWHEGAVSLQTALHDLERWLREKDLLLGDNADEQPAKFAFITCGDWDFKNALPRIATCWACPINVKTVYQKFYKTRRPPAGM</sequence>
<protein>
    <recommendedName>
        <fullName evidence="4">Exonuclease</fullName>
    </recommendedName>
</protein>
<feature type="compositionally biased region" description="Basic and acidic residues" evidence="1">
    <location>
        <begin position="30"/>
        <end position="39"/>
    </location>
</feature>
<dbReference type="Gene3D" id="3.30.420.10">
    <property type="entry name" value="Ribonuclease H-like superfamily/Ribonuclease H"/>
    <property type="match status" value="1"/>
</dbReference>
<dbReference type="Proteomes" id="UP000011083">
    <property type="component" value="Unassembled WGS sequence"/>
</dbReference>
<feature type="region of interest" description="Disordered" evidence="1">
    <location>
        <begin position="19"/>
        <end position="62"/>
    </location>
</feature>
<dbReference type="KEGG" id="acan:ACA1_201140"/>
<gene>
    <name evidence="2" type="ORF">ACA1_201140</name>
</gene>
<feature type="compositionally biased region" description="Acidic residues" evidence="1">
    <location>
        <begin position="41"/>
        <end position="59"/>
    </location>
</feature>
<evidence type="ECO:0000256" key="1">
    <source>
        <dbReference type="SAM" id="MobiDB-lite"/>
    </source>
</evidence>
<dbReference type="EMBL" id="KB007932">
    <property type="protein sequence ID" value="ELR19757.1"/>
    <property type="molecule type" value="Genomic_DNA"/>
</dbReference>
<name>L8H3E8_ACACF</name>
<dbReference type="RefSeq" id="XP_004341852.1">
    <property type="nucleotide sequence ID" value="XM_004341804.1"/>
</dbReference>
<keyword evidence="3" id="KW-1185">Reference proteome</keyword>
<accession>L8H3E8</accession>
<dbReference type="InterPro" id="IPR051274">
    <property type="entry name" value="3-5_Exoribonuclease"/>
</dbReference>
<evidence type="ECO:0000313" key="3">
    <source>
        <dbReference type="Proteomes" id="UP000011083"/>
    </source>
</evidence>
<evidence type="ECO:0008006" key="4">
    <source>
        <dbReference type="Google" id="ProtNLM"/>
    </source>
</evidence>